<evidence type="ECO:0000256" key="1">
    <source>
        <dbReference type="SAM" id="Phobius"/>
    </source>
</evidence>
<organism evidence="3 4">
    <name type="scientific">Funiculus sociatus GB2-A5</name>
    <dbReference type="NCBI Taxonomy" id="2933946"/>
    <lineage>
        <taxon>Bacteria</taxon>
        <taxon>Bacillati</taxon>
        <taxon>Cyanobacteriota</taxon>
        <taxon>Cyanophyceae</taxon>
        <taxon>Coleofasciculales</taxon>
        <taxon>Coleofasciculaceae</taxon>
        <taxon>Funiculus</taxon>
    </lineage>
</organism>
<keyword evidence="4" id="KW-1185">Reference proteome</keyword>
<evidence type="ECO:0000259" key="2">
    <source>
        <dbReference type="Pfam" id="PF12146"/>
    </source>
</evidence>
<keyword evidence="1" id="KW-0472">Membrane</keyword>
<keyword evidence="1" id="KW-0812">Transmembrane</keyword>
<dbReference type="RefSeq" id="WP_190420474.1">
    <property type="nucleotide sequence ID" value="NZ_JAMPKK010000003.1"/>
</dbReference>
<keyword evidence="1" id="KW-1133">Transmembrane helix</keyword>
<comment type="caution">
    <text evidence="3">The sequence shown here is derived from an EMBL/GenBank/DDBJ whole genome shotgun (WGS) entry which is preliminary data.</text>
</comment>
<protein>
    <submittedName>
        <fullName evidence="3">Alpha/beta hydrolase</fullName>
    </submittedName>
</protein>
<dbReference type="PANTHER" id="PTHR12277:SF81">
    <property type="entry name" value="PROTEIN ABHD13"/>
    <property type="match status" value="1"/>
</dbReference>
<dbReference type="EMBL" id="JAMPKK010000003">
    <property type="protein sequence ID" value="MEP0863326.1"/>
    <property type="molecule type" value="Genomic_DNA"/>
</dbReference>
<dbReference type="Proteomes" id="UP001442494">
    <property type="component" value="Unassembled WGS sequence"/>
</dbReference>
<dbReference type="InterPro" id="IPR029058">
    <property type="entry name" value="AB_hydrolase_fold"/>
</dbReference>
<name>A0ABV0JIT2_9CYAN</name>
<dbReference type="PANTHER" id="PTHR12277">
    <property type="entry name" value="ALPHA/BETA HYDROLASE DOMAIN-CONTAINING PROTEIN"/>
    <property type="match status" value="1"/>
</dbReference>
<dbReference type="GO" id="GO:0016787">
    <property type="term" value="F:hydrolase activity"/>
    <property type="evidence" value="ECO:0007669"/>
    <property type="project" value="UniProtKB-KW"/>
</dbReference>
<dbReference type="SUPFAM" id="SSF53474">
    <property type="entry name" value="alpha/beta-Hydrolases"/>
    <property type="match status" value="1"/>
</dbReference>
<gene>
    <name evidence="3" type="ORF">NDI37_02450</name>
</gene>
<reference evidence="3 4" key="1">
    <citation type="submission" date="2022-04" db="EMBL/GenBank/DDBJ databases">
        <title>Positive selection, recombination, and allopatry shape intraspecific diversity of widespread and dominant cyanobacteria.</title>
        <authorList>
            <person name="Wei J."/>
            <person name="Shu W."/>
            <person name="Hu C."/>
        </authorList>
    </citation>
    <scope>NUCLEOTIDE SEQUENCE [LARGE SCALE GENOMIC DNA]</scope>
    <source>
        <strain evidence="3 4">GB2-A5</strain>
    </source>
</reference>
<evidence type="ECO:0000313" key="4">
    <source>
        <dbReference type="Proteomes" id="UP001442494"/>
    </source>
</evidence>
<dbReference type="Gene3D" id="3.40.50.1820">
    <property type="entry name" value="alpha/beta hydrolase"/>
    <property type="match status" value="1"/>
</dbReference>
<sequence>MDKQKLYRLLFGEFSLKRLVFSAIFIYAFLCFYAYFFSDRMIFLPQPSSYQDSREIIKLTTADGVKISAVHLPNPSATYTMLYSHGNAEDLGDSLPGLRELRDMGFAVFSYDYRGYGTSQGTPTEANVYRDIDAAYNYLTQQLGVPPNRIIVYGRSVGSGPAVDLASRQAVAGLILETPFLSAFRVVTRVPIVPFDKFNNISKIKKVLSPVLVMHGRLDEVVPFWHGEQLFAAANEPKRSFWVDSAGHNDLAWVAGESYAKTLQEFTESISLVKSF</sequence>
<evidence type="ECO:0000313" key="3">
    <source>
        <dbReference type="EMBL" id="MEP0863326.1"/>
    </source>
</evidence>
<proteinExistence type="predicted"/>
<dbReference type="Pfam" id="PF12146">
    <property type="entry name" value="Hydrolase_4"/>
    <property type="match status" value="1"/>
</dbReference>
<feature type="domain" description="Serine aminopeptidase S33" evidence="2">
    <location>
        <begin position="80"/>
        <end position="182"/>
    </location>
</feature>
<dbReference type="InterPro" id="IPR022742">
    <property type="entry name" value="Hydrolase_4"/>
</dbReference>
<accession>A0ABV0JIT2</accession>
<feature type="transmembrane region" description="Helical" evidence="1">
    <location>
        <begin position="20"/>
        <end position="38"/>
    </location>
</feature>
<keyword evidence="3" id="KW-0378">Hydrolase</keyword>